<keyword evidence="1" id="KW-0732">Signal</keyword>
<comment type="caution">
    <text evidence="2">The sequence shown here is derived from an EMBL/GenBank/DDBJ whole genome shotgun (WGS) entry which is preliminary data.</text>
</comment>
<dbReference type="Proteomes" id="UP001139971">
    <property type="component" value="Unassembled WGS sequence"/>
</dbReference>
<dbReference type="RefSeq" id="WP_263543045.1">
    <property type="nucleotide sequence ID" value="NZ_JAOVZO020000023.1"/>
</dbReference>
<feature type="chain" id="PRO_5040870997" evidence="1">
    <location>
        <begin position="39"/>
        <end position="667"/>
    </location>
</feature>
<reference evidence="2" key="1">
    <citation type="submission" date="2023-02" db="EMBL/GenBank/DDBJ databases">
        <title>Tahibacter soli sp. nov. isolated from soil.</title>
        <authorList>
            <person name="Baek J.H."/>
            <person name="Lee J.K."/>
            <person name="Choi D.G."/>
            <person name="Jeon C.O."/>
        </authorList>
    </citation>
    <scope>NUCLEOTIDE SEQUENCE</scope>
    <source>
        <strain evidence="2">BL</strain>
    </source>
</reference>
<keyword evidence="3" id="KW-1185">Reference proteome</keyword>
<organism evidence="2 3">
    <name type="scientific">Tahibacter soli</name>
    <dbReference type="NCBI Taxonomy" id="2983605"/>
    <lineage>
        <taxon>Bacteria</taxon>
        <taxon>Pseudomonadati</taxon>
        <taxon>Pseudomonadota</taxon>
        <taxon>Gammaproteobacteria</taxon>
        <taxon>Lysobacterales</taxon>
        <taxon>Rhodanobacteraceae</taxon>
        <taxon>Tahibacter</taxon>
    </lineage>
</organism>
<evidence type="ECO:0000256" key="1">
    <source>
        <dbReference type="SAM" id="SignalP"/>
    </source>
</evidence>
<dbReference type="EMBL" id="JAOVZO020000023">
    <property type="protein sequence ID" value="MDC8016029.1"/>
    <property type="molecule type" value="Genomic_DNA"/>
</dbReference>
<gene>
    <name evidence="2" type="ORF">OD750_026180</name>
</gene>
<accession>A0A9X3YPJ5</accession>
<dbReference type="AlphaFoldDB" id="A0A9X3YPJ5"/>
<feature type="signal peptide" evidence="1">
    <location>
        <begin position="1"/>
        <end position="38"/>
    </location>
</feature>
<name>A0A9X3YPJ5_9GAMM</name>
<evidence type="ECO:0000313" key="3">
    <source>
        <dbReference type="Proteomes" id="UP001139971"/>
    </source>
</evidence>
<sequence length="667" mass="69463">MPAVDRLPPRSNACRLRRALRAAALGTALAGLATTATAATPLWNAATLATAGDGTLQLRFNVDLLAQLGLAVQSADGRALNGDTLSSDLVARTGVRYTVGGASVAAWHDGEFVAARGFRIVDAQGAPRIDLASLRLRPRAGSTLIDFVGADGRVALTADAVMAALPDGGATLRIDAMDVRLPDGTAIADAQALLRATPPAVPGASSCAVPNWPGSGGGAYVADLALDGISVQAMRCGEPGCEGAACTCDGPGGIDSAVVFAPGAELSNADDDNGGLPCTAADPCSADLPWNAKFSPDRPPYGNDQHPLLVWNLYRLDADGRIAQIGRSGVKHAFVALNIDCACADSQVLGRGCADVYSTNNNDNNNVFGPRSEVVPATVQWGRCGAIDDDEVVAPNPDLGGCDGVKDATGNTRWSHRLAVRESQIDAAAHPGSRWLFEAWYLVRDDVNIDNSMGFIEMVPGWNGAWTAQPAAGTAFRRGAALAAWADPAVDPLARVATVDDALGRLRLATRVRALGGGRWRYDYALMNFTFARSQTAGAEPNLRVVSNAGIAGFAIPLAADVAATSPEFDDGNLDIGDDWTVSRDAADARWLSGSRTLDWGTLARYSFVADAAPVDGTARALLAASADAPSLAFASLVPGPRDPDRVFGDGYEPRIVTQHYTDTFFN</sequence>
<proteinExistence type="predicted"/>
<protein>
    <submittedName>
        <fullName evidence="2">Uncharacterized protein</fullName>
    </submittedName>
</protein>
<evidence type="ECO:0000313" key="2">
    <source>
        <dbReference type="EMBL" id="MDC8016029.1"/>
    </source>
</evidence>